<feature type="compositionally biased region" description="Basic and acidic residues" evidence="2">
    <location>
        <begin position="498"/>
        <end position="507"/>
    </location>
</feature>
<evidence type="ECO:0000256" key="2">
    <source>
        <dbReference type="SAM" id="MobiDB-lite"/>
    </source>
</evidence>
<dbReference type="PANTHER" id="PTHR22574">
    <property type="match status" value="1"/>
</dbReference>
<accession>A0A8B9XGA2</accession>
<organism evidence="4 5">
    <name type="scientific">Bos mutus grunniens</name>
    <name type="common">Wild yak</name>
    <name type="synonym">Bos grunniens</name>
    <dbReference type="NCBI Taxonomy" id="30521"/>
    <lineage>
        <taxon>Eukaryota</taxon>
        <taxon>Metazoa</taxon>
        <taxon>Chordata</taxon>
        <taxon>Craniata</taxon>
        <taxon>Vertebrata</taxon>
        <taxon>Euteleostomi</taxon>
        <taxon>Mammalia</taxon>
        <taxon>Eutheria</taxon>
        <taxon>Laurasiatheria</taxon>
        <taxon>Artiodactyla</taxon>
        <taxon>Ruminantia</taxon>
        <taxon>Pecora</taxon>
        <taxon>Bovidae</taxon>
        <taxon>Bovinae</taxon>
        <taxon>Bos</taxon>
    </lineage>
</organism>
<dbReference type="Pfam" id="PF12480">
    <property type="entry name" value="GARIL_Rab2_bd"/>
    <property type="match status" value="1"/>
</dbReference>
<feature type="compositionally biased region" description="Basic and acidic residues" evidence="2">
    <location>
        <begin position="431"/>
        <end position="450"/>
    </location>
</feature>
<name>A0A8B9XGA2_BOSMU</name>
<dbReference type="GeneTree" id="ENSGT00940000162063"/>
<feature type="compositionally biased region" description="Basic and acidic residues" evidence="2">
    <location>
        <begin position="472"/>
        <end position="485"/>
    </location>
</feature>
<feature type="compositionally biased region" description="Basic residues" evidence="2">
    <location>
        <begin position="513"/>
        <end position="527"/>
    </location>
</feature>
<feature type="domain" description="Golgi associated RAB2 interactor protein-like Rab2B-binding" evidence="3">
    <location>
        <begin position="124"/>
        <end position="193"/>
    </location>
</feature>
<dbReference type="InterPro" id="IPR022168">
    <property type="entry name" value="GARIL-like_Rab2B-bd"/>
</dbReference>
<evidence type="ECO:0000313" key="4">
    <source>
        <dbReference type="Ensembl" id="ENSBGRP00000022165.1"/>
    </source>
</evidence>
<gene>
    <name evidence="4" type="primary">GARIN3</name>
</gene>
<reference evidence="4" key="2">
    <citation type="submission" date="2025-08" db="UniProtKB">
        <authorList>
            <consortium name="Ensembl"/>
        </authorList>
    </citation>
    <scope>IDENTIFICATION</scope>
</reference>
<feature type="region of interest" description="Disordered" evidence="2">
    <location>
        <begin position="426"/>
        <end position="545"/>
    </location>
</feature>
<dbReference type="Ensembl" id="ENSBGRT00000025570.1">
    <property type="protein sequence ID" value="ENSBGRP00000022165.1"/>
    <property type="gene ID" value="ENSBGRG00000013910.1"/>
</dbReference>
<sequence>LPGFNPQTMSSECLLPYYTANSYRSMDVFNTSMGDLQRQLYKGGEYDIFKYAPMFESDFIQISKKGEVIDVHNRVRMVTVGIASTSPILPLPDVMLLARPTKVCEEHVRHARTTKGRGRKPAKTLELTRLLPLKFVKISIHDREKQQLRLKLATGRTFYLQLCPSSDAREDLFCYWEKLVYLLRPPVESCSSTPTLQTGDARILEGDKSLLVSTYRDSRTWSRVLWESSAKRSSRDNLGLAVAGTTTSSGGGVAVAGVGAGSVGGAVSLAATRSTSTSQVSTTLAGAAAKGSRESGSGKAIVGAASISSEGTNLVLAGAASTSSTGVDTAGTTSGLAVAGTTTSSGRSCRQGFERKRIRKAIVGAASISSEGTNLVLAGAASTSSTGVDSADSSMSVVFAGAVKTGKAAAASAEGQVGAPLVSTLQSEGYMSERDGSQKVSRPREETRKEKKERREKKDKSSSRKSSRHRRTGEGHHRTGGEKTRKSSSHRSVSGHGNKRDDKKEKGQSGTRGKGHSPHKSARKPGKSRSSTSSGTLNKRSSKISTFFRSFRVIPGSKPMVGHDREVDFVAKTVEKRNIEAKVEKAPVGEDVEIHGTVTSETMETIIIETKPFK</sequence>
<dbReference type="GO" id="GO:0005634">
    <property type="term" value="C:nucleus"/>
    <property type="evidence" value="ECO:0007669"/>
    <property type="project" value="TreeGrafter"/>
</dbReference>
<evidence type="ECO:0000259" key="3">
    <source>
        <dbReference type="Pfam" id="PF12480"/>
    </source>
</evidence>
<reference evidence="4" key="1">
    <citation type="submission" date="2019-05" db="EMBL/GenBank/DDBJ databases">
        <authorList>
            <person name="Zhang S."/>
            <person name="Liu J."/>
        </authorList>
    </citation>
    <scope>NUCLEOTIDE SEQUENCE [LARGE SCALE GENOMIC DNA]</scope>
</reference>
<feature type="compositionally biased region" description="Polar residues" evidence="2">
    <location>
        <begin position="528"/>
        <end position="545"/>
    </location>
</feature>
<comment type="similarity">
    <text evidence="1">Belongs to the GARIN family.</text>
</comment>
<evidence type="ECO:0000313" key="5">
    <source>
        <dbReference type="Proteomes" id="UP000694520"/>
    </source>
</evidence>
<dbReference type="Proteomes" id="UP000694520">
    <property type="component" value="Chromosome 8"/>
</dbReference>
<dbReference type="PANTHER" id="PTHR22574:SF2">
    <property type="entry name" value="GOLGI-ASSOCIATED RAB2 INTERACTOR PROTEIN 3"/>
    <property type="match status" value="1"/>
</dbReference>
<dbReference type="AlphaFoldDB" id="A0A8B9XGA2"/>
<evidence type="ECO:0000256" key="1">
    <source>
        <dbReference type="ARBA" id="ARBA00038379"/>
    </source>
</evidence>
<proteinExistence type="inferred from homology"/>
<keyword evidence="5" id="KW-1185">Reference proteome</keyword>
<reference evidence="4" key="3">
    <citation type="submission" date="2025-09" db="UniProtKB">
        <authorList>
            <consortium name="Ensembl"/>
        </authorList>
    </citation>
    <scope>IDENTIFICATION</scope>
</reference>
<protein>
    <submittedName>
        <fullName evidence="4">Golgi associated RAB2 interactor family member 3</fullName>
    </submittedName>
</protein>